<evidence type="ECO:0000313" key="2">
    <source>
        <dbReference type="EMBL" id="GFQ82698.1"/>
    </source>
</evidence>
<keyword evidence="1" id="KW-1133">Transmembrane helix</keyword>
<dbReference type="Proteomes" id="UP000887116">
    <property type="component" value="Unassembled WGS sequence"/>
</dbReference>
<feature type="transmembrane region" description="Helical" evidence="1">
    <location>
        <begin position="7"/>
        <end position="29"/>
    </location>
</feature>
<protein>
    <submittedName>
        <fullName evidence="2">Uncharacterized protein</fullName>
    </submittedName>
</protein>
<evidence type="ECO:0000256" key="1">
    <source>
        <dbReference type="SAM" id="Phobius"/>
    </source>
</evidence>
<reference evidence="2" key="1">
    <citation type="submission" date="2020-07" db="EMBL/GenBank/DDBJ databases">
        <title>Multicomponent nature underlies the extraordinary mechanical properties of spider dragline silk.</title>
        <authorList>
            <person name="Kono N."/>
            <person name="Nakamura H."/>
            <person name="Mori M."/>
            <person name="Yoshida Y."/>
            <person name="Ohtoshi R."/>
            <person name="Malay A.D."/>
            <person name="Moran D.A.P."/>
            <person name="Tomita M."/>
            <person name="Numata K."/>
            <person name="Arakawa K."/>
        </authorList>
    </citation>
    <scope>NUCLEOTIDE SEQUENCE</scope>
</reference>
<name>A0A8X6KUC4_TRICU</name>
<proteinExistence type="predicted"/>
<keyword evidence="3" id="KW-1185">Reference proteome</keyword>
<feature type="transmembrane region" description="Helical" evidence="1">
    <location>
        <begin position="63"/>
        <end position="82"/>
    </location>
</feature>
<feature type="transmembrane region" description="Helical" evidence="1">
    <location>
        <begin position="35"/>
        <end position="56"/>
    </location>
</feature>
<organism evidence="2 3">
    <name type="scientific">Trichonephila clavata</name>
    <name type="common">Joro spider</name>
    <name type="synonym">Nephila clavata</name>
    <dbReference type="NCBI Taxonomy" id="2740835"/>
    <lineage>
        <taxon>Eukaryota</taxon>
        <taxon>Metazoa</taxon>
        <taxon>Ecdysozoa</taxon>
        <taxon>Arthropoda</taxon>
        <taxon>Chelicerata</taxon>
        <taxon>Arachnida</taxon>
        <taxon>Araneae</taxon>
        <taxon>Araneomorphae</taxon>
        <taxon>Entelegynae</taxon>
        <taxon>Araneoidea</taxon>
        <taxon>Nephilidae</taxon>
        <taxon>Trichonephila</taxon>
    </lineage>
</organism>
<accession>A0A8X6KUC4</accession>
<keyword evidence="1" id="KW-0812">Transmembrane</keyword>
<keyword evidence="1" id="KW-0472">Membrane</keyword>
<gene>
    <name evidence="2" type="ORF">TNCT_323531</name>
</gene>
<comment type="caution">
    <text evidence="2">The sequence shown here is derived from an EMBL/GenBank/DDBJ whole genome shotgun (WGS) entry which is preliminary data.</text>
</comment>
<dbReference type="AlphaFoldDB" id="A0A8X6KUC4"/>
<dbReference type="EMBL" id="BMAO01022559">
    <property type="protein sequence ID" value="GFQ82698.1"/>
    <property type="molecule type" value="Genomic_DNA"/>
</dbReference>
<evidence type="ECO:0000313" key="3">
    <source>
        <dbReference type="Proteomes" id="UP000887116"/>
    </source>
</evidence>
<sequence>MYHDYCVLAGWIISSVISLPFWLLSLSSICSRNCIFYTLSGTAYTCCLTCIAFLCINDQVGNAVIQIFHILCCSFCGVFVIYTSRDKIV</sequence>